<dbReference type="EMBL" id="HACG01007880">
    <property type="protein sequence ID" value="CEK54745.1"/>
    <property type="molecule type" value="Transcribed_RNA"/>
</dbReference>
<name>A0A0B6YGT6_9EUPU</name>
<organism evidence="1">
    <name type="scientific">Arion vulgaris</name>
    <dbReference type="NCBI Taxonomy" id="1028688"/>
    <lineage>
        <taxon>Eukaryota</taxon>
        <taxon>Metazoa</taxon>
        <taxon>Spiralia</taxon>
        <taxon>Lophotrochozoa</taxon>
        <taxon>Mollusca</taxon>
        <taxon>Gastropoda</taxon>
        <taxon>Heterobranchia</taxon>
        <taxon>Euthyneura</taxon>
        <taxon>Panpulmonata</taxon>
        <taxon>Eupulmonata</taxon>
        <taxon>Stylommatophora</taxon>
        <taxon>Helicina</taxon>
        <taxon>Arionoidea</taxon>
        <taxon>Arionidae</taxon>
        <taxon>Arion</taxon>
    </lineage>
</organism>
<reference evidence="1" key="1">
    <citation type="submission" date="2014-12" db="EMBL/GenBank/DDBJ databases">
        <title>Insight into the proteome of Arion vulgaris.</title>
        <authorList>
            <person name="Aradska J."/>
            <person name="Bulat T."/>
            <person name="Smidak R."/>
            <person name="Sarate P."/>
            <person name="Gangsoo J."/>
            <person name="Sialana F."/>
            <person name="Bilban M."/>
            <person name="Lubec G."/>
        </authorList>
    </citation>
    <scope>NUCLEOTIDE SEQUENCE</scope>
    <source>
        <tissue evidence="1">Skin</tissue>
    </source>
</reference>
<protein>
    <submittedName>
        <fullName evidence="1">Uncharacterized protein</fullName>
    </submittedName>
</protein>
<dbReference type="AlphaFoldDB" id="A0A0B6YGT6"/>
<feature type="non-terminal residue" evidence="1">
    <location>
        <position position="79"/>
    </location>
</feature>
<gene>
    <name evidence="1" type="primary">ORF23548</name>
</gene>
<proteinExistence type="predicted"/>
<sequence length="79" mass="9132">SQPHIEEMDDETENQPYIEEVEDDKIEASQPHIEEIEETFTQPLSEEELDIFHPKIVDSAAEIDVSRFSVEVVQETDSD</sequence>
<evidence type="ECO:0000313" key="1">
    <source>
        <dbReference type="EMBL" id="CEK54745.1"/>
    </source>
</evidence>
<accession>A0A0B6YGT6</accession>
<feature type="non-terminal residue" evidence="1">
    <location>
        <position position="1"/>
    </location>
</feature>